<dbReference type="InterPro" id="IPR001054">
    <property type="entry name" value="A/G_cyclase"/>
</dbReference>
<dbReference type="Gene3D" id="3.30.70.1230">
    <property type="entry name" value="Nucleotide cyclase"/>
    <property type="match status" value="1"/>
</dbReference>
<dbReference type="InterPro" id="IPR050697">
    <property type="entry name" value="Adenylyl/Guanylyl_Cyclase_3/4"/>
</dbReference>
<dbReference type="EC" id="4.6.1.1" evidence="2"/>
<dbReference type="Pfam" id="PF00211">
    <property type="entry name" value="Guanylate_cyc"/>
    <property type="match status" value="1"/>
</dbReference>
<dbReference type="EMBL" id="JAVDPW010000018">
    <property type="protein sequence ID" value="MDR6294362.1"/>
    <property type="molecule type" value="Genomic_DNA"/>
</dbReference>
<evidence type="ECO:0000259" key="1">
    <source>
        <dbReference type="PROSITE" id="PS50125"/>
    </source>
</evidence>
<evidence type="ECO:0000313" key="3">
    <source>
        <dbReference type="Proteomes" id="UP001262410"/>
    </source>
</evidence>
<accession>A0ABU1K0H8</accession>
<evidence type="ECO:0000313" key="2">
    <source>
        <dbReference type="EMBL" id="MDR6294362.1"/>
    </source>
</evidence>
<gene>
    <name evidence="2" type="ORF">E9232_006916</name>
</gene>
<dbReference type="CDD" id="cd07302">
    <property type="entry name" value="CHD"/>
    <property type="match status" value="1"/>
</dbReference>
<feature type="domain" description="Guanylate cyclase" evidence="1">
    <location>
        <begin position="216"/>
        <end position="343"/>
    </location>
</feature>
<dbReference type="PANTHER" id="PTHR43081">
    <property type="entry name" value="ADENYLATE CYCLASE, TERMINAL-DIFFERENTIATION SPECIFIC-RELATED"/>
    <property type="match status" value="1"/>
</dbReference>
<dbReference type="PROSITE" id="PS50125">
    <property type="entry name" value="GUANYLATE_CYCLASE_2"/>
    <property type="match status" value="1"/>
</dbReference>
<organism evidence="2 3">
    <name type="scientific">Inquilinus ginsengisoli</name>
    <dbReference type="NCBI Taxonomy" id="363840"/>
    <lineage>
        <taxon>Bacteria</taxon>
        <taxon>Pseudomonadati</taxon>
        <taxon>Pseudomonadota</taxon>
        <taxon>Alphaproteobacteria</taxon>
        <taxon>Rhodospirillales</taxon>
        <taxon>Rhodospirillaceae</taxon>
        <taxon>Inquilinus</taxon>
    </lineage>
</organism>
<dbReference type="Proteomes" id="UP001262410">
    <property type="component" value="Unassembled WGS sequence"/>
</dbReference>
<keyword evidence="2" id="KW-0456">Lyase</keyword>
<keyword evidence="3" id="KW-1185">Reference proteome</keyword>
<dbReference type="InterPro" id="IPR029787">
    <property type="entry name" value="Nucleotide_cyclase"/>
</dbReference>
<protein>
    <submittedName>
        <fullName evidence="2">Adenylate cyclase</fullName>
        <ecNumber evidence="2">4.6.1.1</ecNumber>
    </submittedName>
</protein>
<dbReference type="GO" id="GO:0004016">
    <property type="term" value="F:adenylate cyclase activity"/>
    <property type="evidence" value="ECO:0007669"/>
    <property type="project" value="UniProtKB-EC"/>
</dbReference>
<dbReference type="RefSeq" id="WP_309801834.1">
    <property type="nucleotide sequence ID" value="NZ_JAVDPW010000018.1"/>
</dbReference>
<dbReference type="SMART" id="SM00044">
    <property type="entry name" value="CYCc"/>
    <property type="match status" value="1"/>
</dbReference>
<dbReference type="PANTHER" id="PTHR43081:SF11">
    <property type="entry name" value="BLR2264 PROTEIN"/>
    <property type="match status" value="1"/>
</dbReference>
<reference evidence="2 3" key="1">
    <citation type="submission" date="2023-07" db="EMBL/GenBank/DDBJ databases">
        <title>Sorghum-associated microbial communities from plants grown in Nebraska, USA.</title>
        <authorList>
            <person name="Schachtman D."/>
        </authorList>
    </citation>
    <scope>NUCLEOTIDE SEQUENCE [LARGE SCALE GENOMIC DNA]</scope>
    <source>
        <strain evidence="2 3">584</strain>
    </source>
</reference>
<sequence>MTDPKPAPHPAPGLPELIEWLSGDESHDADDADMLAGLGRRLRALGVPIDRLSLHLRTLHPQILARTAAWTEGEPVELRDRDISIELLPYFATNPIRRATEARAWLSLRTPEEMAGMEDLDFFRGRGLVAAIVAPLVMGQGPTSAVAFATRRPSGFTPADRAAFERILPALRSACEVRVLRRGEATLLDTYVGPITGRRILAGHIRRGDVETLEAALLLCDLRDFTVLSNRLPASQMVDRLNLYFDQVVPTITAHGGEILKFMGDAVLAFFHHEDGPAAGCAAAFDAAHDALASIAAVSQAGTPLSAGVALHHGEVAYGNIGSGGRLDFTVIGRDVNLVSRIQTVCATTGHPLLMSPRFTALLGRRGSRSIGQHPLKGFAEPMELFGWHQA</sequence>
<comment type="caution">
    <text evidence="2">The sequence shown here is derived from an EMBL/GenBank/DDBJ whole genome shotgun (WGS) entry which is preliminary data.</text>
</comment>
<name>A0ABU1K0H8_9PROT</name>
<proteinExistence type="predicted"/>
<dbReference type="SUPFAM" id="SSF55073">
    <property type="entry name" value="Nucleotide cyclase"/>
    <property type="match status" value="1"/>
</dbReference>